<dbReference type="Pfam" id="PF00675">
    <property type="entry name" value="Peptidase_M16"/>
    <property type="match status" value="1"/>
</dbReference>
<dbReference type="InterPro" id="IPR050626">
    <property type="entry name" value="Peptidase_M16"/>
</dbReference>
<dbReference type="InterPro" id="IPR001431">
    <property type="entry name" value="Pept_M16_Zn_BS"/>
</dbReference>
<feature type="domain" description="Peptidase M16 middle/third" evidence="11">
    <location>
        <begin position="370"/>
        <end position="640"/>
    </location>
</feature>
<feature type="domain" description="Peptidase M16 C-terminal" evidence="10">
    <location>
        <begin position="180"/>
        <end position="363"/>
    </location>
</feature>
<evidence type="ECO:0000259" key="9">
    <source>
        <dbReference type="Pfam" id="PF00675"/>
    </source>
</evidence>
<evidence type="ECO:0000256" key="2">
    <source>
        <dbReference type="ARBA" id="ARBA00007261"/>
    </source>
</evidence>
<dbReference type="VEuPathDB" id="MicrosporidiaDB:CWI37_0165p0010"/>
<evidence type="ECO:0000259" key="12">
    <source>
        <dbReference type="Pfam" id="PF22456"/>
    </source>
</evidence>
<dbReference type="PROSITE" id="PS00143">
    <property type="entry name" value="INSULINASE"/>
    <property type="match status" value="1"/>
</dbReference>
<comment type="similarity">
    <text evidence="2 8">Belongs to the peptidase M16 family.</text>
</comment>
<keyword evidence="3" id="KW-0645">Protease</keyword>
<dbReference type="GO" id="GO:0005737">
    <property type="term" value="C:cytoplasm"/>
    <property type="evidence" value="ECO:0007669"/>
    <property type="project" value="UniProtKB-ARBA"/>
</dbReference>
<reference evidence="13 14" key="1">
    <citation type="submission" date="2017-12" db="EMBL/GenBank/DDBJ databases">
        <authorList>
            <person name="Pombert J.-F."/>
            <person name="Haag K.L."/>
            <person name="Ebert D."/>
        </authorList>
    </citation>
    <scope>NUCLEOTIDE SEQUENCE [LARGE SCALE GENOMIC DNA]</scope>
    <source>
        <strain evidence="13">FI-OER-3-3</strain>
    </source>
</reference>
<dbReference type="PANTHER" id="PTHR43690:SF18">
    <property type="entry name" value="INSULIN-DEGRADING ENZYME-RELATED"/>
    <property type="match status" value="1"/>
</dbReference>
<dbReference type="Pfam" id="PF22456">
    <property type="entry name" value="PqqF-like_C_4"/>
    <property type="match status" value="1"/>
</dbReference>
<dbReference type="InterPro" id="IPR007863">
    <property type="entry name" value="Peptidase_M16_C"/>
</dbReference>
<dbReference type="AlphaFoldDB" id="A0A4Q9L951"/>
<evidence type="ECO:0000256" key="4">
    <source>
        <dbReference type="ARBA" id="ARBA00022723"/>
    </source>
</evidence>
<dbReference type="InterPro" id="IPR011765">
    <property type="entry name" value="Pept_M16_N"/>
</dbReference>
<evidence type="ECO:0000256" key="3">
    <source>
        <dbReference type="ARBA" id="ARBA00022670"/>
    </source>
</evidence>
<dbReference type="Pfam" id="PF16187">
    <property type="entry name" value="Peptidase_M16_M"/>
    <property type="match status" value="1"/>
</dbReference>
<evidence type="ECO:0000256" key="6">
    <source>
        <dbReference type="ARBA" id="ARBA00022833"/>
    </source>
</evidence>
<dbReference type="InterPro" id="IPR054734">
    <property type="entry name" value="PqqF-like_C_4"/>
</dbReference>
<dbReference type="InterPro" id="IPR011249">
    <property type="entry name" value="Metalloenz_LuxS/M16"/>
</dbReference>
<dbReference type="SUPFAM" id="SSF63411">
    <property type="entry name" value="LuxS/MPP-like metallohydrolase"/>
    <property type="match status" value="4"/>
</dbReference>
<dbReference type="GO" id="GO:0006508">
    <property type="term" value="P:proteolysis"/>
    <property type="evidence" value="ECO:0007669"/>
    <property type="project" value="UniProtKB-KW"/>
</dbReference>
<feature type="domain" description="Peptidase M16 N-terminal" evidence="9">
    <location>
        <begin position="23"/>
        <end position="140"/>
    </location>
</feature>
<evidence type="ECO:0000313" key="14">
    <source>
        <dbReference type="Proteomes" id="UP000292362"/>
    </source>
</evidence>
<dbReference type="Proteomes" id="UP000292362">
    <property type="component" value="Unassembled WGS sequence"/>
</dbReference>
<keyword evidence="4" id="KW-0479">Metal-binding</keyword>
<protein>
    <submittedName>
        <fullName evidence="13">Insulinase-like peptidase</fullName>
    </submittedName>
</protein>
<evidence type="ECO:0000259" key="10">
    <source>
        <dbReference type="Pfam" id="PF05193"/>
    </source>
</evidence>
<dbReference type="GO" id="GO:0046872">
    <property type="term" value="F:metal ion binding"/>
    <property type="evidence" value="ECO:0007669"/>
    <property type="project" value="UniProtKB-KW"/>
</dbReference>
<proteinExistence type="inferred from homology"/>
<dbReference type="GO" id="GO:0004222">
    <property type="term" value="F:metalloendopeptidase activity"/>
    <property type="evidence" value="ECO:0007669"/>
    <property type="project" value="InterPro"/>
</dbReference>
<name>A0A4Q9L951_9MICR</name>
<gene>
    <name evidence="13" type="ORF">CWI37_0165p0010</name>
</gene>
<dbReference type="Gene3D" id="3.30.830.10">
    <property type="entry name" value="Metalloenzyme, LuxS/M16 peptidase-like"/>
    <property type="match status" value="4"/>
</dbReference>
<organism evidence="13 14">
    <name type="scientific">Hamiltosporidium tvaerminnensis</name>
    <dbReference type="NCBI Taxonomy" id="1176355"/>
    <lineage>
        <taxon>Eukaryota</taxon>
        <taxon>Fungi</taxon>
        <taxon>Fungi incertae sedis</taxon>
        <taxon>Microsporidia</taxon>
        <taxon>Dubosqiidae</taxon>
        <taxon>Hamiltosporidium</taxon>
    </lineage>
</organism>
<comment type="cofactor">
    <cofactor evidence="1">
        <name>Zn(2+)</name>
        <dbReference type="ChEBI" id="CHEBI:29105"/>
    </cofactor>
</comment>
<keyword evidence="6" id="KW-0862">Zinc</keyword>
<evidence type="ECO:0000256" key="5">
    <source>
        <dbReference type="ARBA" id="ARBA00022801"/>
    </source>
</evidence>
<dbReference type="EMBL" id="PITJ01000165">
    <property type="protein sequence ID" value="TBU04238.1"/>
    <property type="molecule type" value="Genomic_DNA"/>
</dbReference>
<keyword evidence="7" id="KW-0482">Metalloprotease</keyword>
<evidence type="ECO:0000256" key="1">
    <source>
        <dbReference type="ARBA" id="ARBA00001947"/>
    </source>
</evidence>
<comment type="caution">
    <text evidence="13">The sequence shown here is derived from an EMBL/GenBank/DDBJ whole genome shotgun (WGS) entry which is preliminary data.</text>
</comment>
<sequence>MICKSNQDDCKYEYLQLKNGVKVICISDINADRSACAVSIKTGSYDDPNDYSGLAHFLEHMLFMGTEKYPSENEFFDYISKYGGESNAYTDNKLTLYYFDILHRKFKGALDRFSYFFKKPLFIENTVDREIMAVDSEFKKGLNSESYRIRRMLEICCHPDLPESNFTVGNLETLKKPQIRNKLIEFWSQNYHTADISVCLYAKESPEVLKNMAIEMFKDVINNKNNCNNQKILYDNFKIMEKYPFKPEFCNRIIKIKPLKDISKLQINIILPSEYLYLDINPYEFIEYLLIKEEQGSLINILKNKGYSFGLDIDYESLDSYTHFSISVCLTSKGCKNYFEVIKEIYFYLKNLKISEDDYTDLKNIRNIEFTFLEKNHPIEHVENICRALQYVPYGNVLNYKYLFKKFDKKFLLDLIGLMCSQEKWLVFLINQNGKFDEVENIYNIQYDLGEFLPSLGEKISEIIPCDSYKCDVLKIEDLLMEKSMVKNRSYKNDNGILNYYFSEEFPIPKTHIMVLLKNEEINRNIVQIKVFLEMFEEKFVQKYDGFLKKSLLNFQINSISEGIEIIFTGFNKKLPDLIEIFFDEFISNSWCDENMFQTVKESLNENYISEIYDMPYRRINQGFKQIFEPNFITSEEKMEILEKMDLNEIKIPKKYWAEVFVCGTLCYEDGLKVFNKITGVFENSKNFEQKIKEENIKIHLKSNDELNKACAVFLKASIKPTYHDLASLHFIYQIGHEKFFDTLRTKETLGYVVSSSITNFLGASFLQFIVQSEKDTDFLTKRIFSFIDDLHEYIMKMKDAEFQLFKTTLIEYYEEKFKNLDELSTFFWNLSKRNFLDWDFKDKIKEIIFKLSKIDLYNHSVWKDRAIVCVESKGNENNN</sequence>
<accession>A0A4Q9L951</accession>
<dbReference type="FunFam" id="3.30.830.10:FF:000012">
    <property type="entry name" value="Protease 3"/>
    <property type="match status" value="1"/>
</dbReference>
<dbReference type="PANTHER" id="PTHR43690">
    <property type="entry name" value="NARDILYSIN"/>
    <property type="match status" value="1"/>
</dbReference>
<evidence type="ECO:0000313" key="13">
    <source>
        <dbReference type="EMBL" id="TBU04238.1"/>
    </source>
</evidence>
<evidence type="ECO:0000259" key="11">
    <source>
        <dbReference type="Pfam" id="PF16187"/>
    </source>
</evidence>
<evidence type="ECO:0000256" key="7">
    <source>
        <dbReference type="ARBA" id="ARBA00023049"/>
    </source>
</evidence>
<dbReference type="InterPro" id="IPR032632">
    <property type="entry name" value="Peptidase_M16_M"/>
</dbReference>
<dbReference type="Pfam" id="PF05193">
    <property type="entry name" value="Peptidase_M16_C"/>
    <property type="match status" value="1"/>
</dbReference>
<keyword evidence="5" id="KW-0378">Hydrolase</keyword>
<feature type="domain" description="Coenzyme PQQ synthesis protein F-like C-terminal lobe" evidence="12">
    <location>
        <begin position="734"/>
        <end position="829"/>
    </location>
</feature>
<evidence type="ECO:0000256" key="8">
    <source>
        <dbReference type="RuleBase" id="RU004447"/>
    </source>
</evidence>